<organism evidence="1 2">
    <name type="scientific">Desulfofundulus thermobenzoicus</name>
    <dbReference type="NCBI Taxonomy" id="29376"/>
    <lineage>
        <taxon>Bacteria</taxon>
        <taxon>Bacillati</taxon>
        <taxon>Bacillota</taxon>
        <taxon>Clostridia</taxon>
        <taxon>Eubacteriales</taxon>
        <taxon>Peptococcaceae</taxon>
        <taxon>Desulfofundulus</taxon>
    </lineage>
</organism>
<dbReference type="EMBL" id="WHYR01000002">
    <property type="protein sequence ID" value="MQL50846.1"/>
    <property type="molecule type" value="Genomic_DNA"/>
</dbReference>
<evidence type="ECO:0000313" key="1">
    <source>
        <dbReference type="EMBL" id="MQL50846.1"/>
    </source>
</evidence>
<evidence type="ECO:0000313" key="2">
    <source>
        <dbReference type="Proteomes" id="UP000441717"/>
    </source>
</evidence>
<dbReference type="RefSeq" id="WP_152944770.1">
    <property type="nucleotide sequence ID" value="NZ_WHYR01000002.1"/>
</dbReference>
<name>A0A6N7ILJ0_9FIRM</name>
<accession>A0A6N7ILJ0</accession>
<dbReference type="AlphaFoldDB" id="A0A6N7ILJ0"/>
<dbReference type="OrthoDB" id="370307at186802"/>
<proteinExistence type="predicted"/>
<dbReference type="Proteomes" id="UP000441717">
    <property type="component" value="Unassembled WGS sequence"/>
</dbReference>
<sequence>MLKRDEVLKWLDAYDIKKYPTSVYDELVVEQRPYPGRIKILGAWKTGCLRADGQGREYVDKNGTAYSFTGRWNPNSSVGYLTWIEISENEKEIKEKIPKDFSEEKPEIVAELESRVGFGFKQVHGSQSVGSSGQ</sequence>
<reference evidence="1 2" key="1">
    <citation type="submission" date="2019-10" db="EMBL/GenBank/DDBJ databases">
        <title>Comparative genomics of sulfur disproportionating microorganisms.</title>
        <authorList>
            <person name="Ward L.M."/>
            <person name="Bertran E."/>
            <person name="Johnston D."/>
        </authorList>
    </citation>
    <scope>NUCLEOTIDE SEQUENCE [LARGE SCALE GENOMIC DNA]</scope>
    <source>
        <strain evidence="1 2">DSM 14055</strain>
    </source>
</reference>
<comment type="caution">
    <text evidence="1">The sequence shown here is derived from an EMBL/GenBank/DDBJ whole genome shotgun (WGS) entry which is preliminary data.</text>
</comment>
<gene>
    <name evidence="1" type="ORF">GFC01_00845</name>
</gene>
<protein>
    <submittedName>
        <fullName evidence="1">Uncharacterized protein</fullName>
    </submittedName>
</protein>
<keyword evidence="2" id="KW-1185">Reference proteome</keyword>